<protein>
    <submittedName>
        <fullName evidence="2">SMI1/KNR4 family protein</fullName>
    </submittedName>
</protein>
<dbReference type="RefSeq" id="WP_167073626.1">
    <property type="nucleotide sequence ID" value="NZ_VVIW01000001.1"/>
</dbReference>
<dbReference type="Gene3D" id="3.40.1580.10">
    <property type="entry name" value="SMI1/KNR4-like"/>
    <property type="match status" value="1"/>
</dbReference>
<comment type="caution">
    <text evidence="2">The sequence shown here is derived from an EMBL/GenBank/DDBJ whole genome shotgun (WGS) entry which is preliminary data.</text>
</comment>
<keyword evidence="3" id="KW-1185">Reference proteome</keyword>
<feature type="domain" description="Knr4/Smi1-like" evidence="1">
    <location>
        <begin position="10"/>
        <end position="146"/>
    </location>
</feature>
<dbReference type="SMART" id="SM00860">
    <property type="entry name" value="SMI1_KNR4"/>
    <property type="match status" value="1"/>
</dbReference>
<dbReference type="InterPro" id="IPR018958">
    <property type="entry name" value="Knr4/Smi1-like_dom"/>
</dbReference>
<evidence type="ECO:0000313" key="2">
    <source>
        <dbReference type="EMBL" id="NHZ38652.1"/>
    </source>
</evidence>
<dbReference type="InterPro" id="IPR037883">
    <property type="entry name" value="Knr4/Smi1-like_sf"/>
</dbReference>
<proteinExistence type="predicted"/>
<evidence type="ECO:0000313" key="3">
    <source>
        <dbReference type="Proteomes" id="UP000819052"/>
    </source>
</evidence>
<dbReference type="EMBL" id="VVIW01000001">
    <property type="protein sequence ID" value="NHZ38652.1"/>
    <property type="molecule type" value="Genomic_DNA"/>
</dbReference>
<sequence length="151" mass="17127">MKFEQKNLTQINPDDVIAFENRIDRDLPADYKSFLLLNNGGRTDLCVLTVEKFGTVIVNDFFGLEDGSSLDLDDNLETFRGRIPDGFLPFANDPGGNLFLLTLNGTAPGGVFFWDHENEPHTAPLHWNEFKNVYKIADSFQDFVQQLKPDN</sequence>
<reference evidence="2 3" key="1">
    <citation type="submission" date="2019-09" db="EMBL/GenBank/DDBJ databases">
        <title>Taxonomy of Antarctic Massilia spp.: description of Massilia rubra sp. nov., Massilia aquatica sp. nov., Massilia mucilaginosa sp. nov., Massilia frigida sp. nov. isolated from streams, lakes and regoliths.</title>
        <authorList>
            <person name="Holochova P."/>
            <person name="Sedlacek I."/>
            <person name="Kralova S."/>
            <person name="Maslanova I."/>
            <person name="Busse H.-J."/>
            <person name="Stankova E."/>
            <person name="Vrbovska V."/>
            <person name="Kovarovic V."/>
            <person name="Bartak M."/>
            <person name="Svec P."/>
            <person name="Pantucek R."/>
        </authorList>
    </citation>
    <scope>NUCLEOTIDE SEQUENCE [LARGE SCALE GENOMIC DNA]</scope>
    <source>
        <strain evidence="2 3">CCM 8693</strain>
    </source>
</reference>
<dbReference type="Proteomes" id="UP000819052">
    <property type="component" value="Unassembled WGS sequence"/>
</dbReference>
<dbReference type="Pfam" id="PF09346">
    <property type="entry name" value="SMI1_KNR4"/>
    <property type="match status" value="1"/>
</dbReference>
<evidence type="ECO:0000259" key="1">
    <source>
        <dbReference type="SMART" id="SM00860"/>
    </source>
</evidence>
<dbReference type="SUPFAM" id="SSF160631">
    <property type="entry name" value="SMI1/KNR4-like"/>
    <property type="match status" value="1"/>
</dbReference>
<accession>A0ABX0LVT3</accession>
<name>A0ABX0LVT3_9BURK</name>
<organism evidence="2 3">
    <name type="scientific">Massilia aquatica</name>
    <dbReference type="NCBI Taxonomy" id="2609000"/>
    <lineage>
        <taxon>Bacteria</taxon>
        <taxon>Pseudomonadati</taxon>
        <taxon>Pseudomonadota</taxon>
        <taxon>Betaproteobacteria</taxon>
        <taxon>Burkholderiales</taxon>
        <taxon>Oxalobacteraceae</taxon>
        <taxon>Telluria group</taxon>
        <taxon>Massilia</taxon>
    </lineage>
</organism>
<gene>
    <name evidence="2" type="ORF">F1609_00500</name>
</gene>